<feature type="compositionally biased region" description="Low complexity" evidence="3">
    <location>
        <begin position="1255"/>
        <end position="1274"/>
    </location>
</feature>
<sequence>MKNLQKKLNTFNDKTKPSLKRLKAILDFLTNTNLEEKSEVWENSLNEIFPLINESFHGRITSVRKNKIKLPSNSEYNTLFQLTEQLILNARVIVHSRWEYETFFELFQFICSTENKGSTRIKGFRLLLLYIDTLQENVDEQTLMLLKQIINLDPFTEDYGINSIRLTIPKLTTPIIGVNQKEKTKDTKEEKIQLFEILFDFISTQTNEKEFWIGIFLKCFFSTLYPNIAKKIGLLQQDIETGFKLHCPYEIQSLLVEHVLQWINIMDLQQYLFENEQNNQIILEILRQSFLLPTKHEAIVTKVLVQYQQWINNKKKRFQYLNSNYENYLNTFITHICEGLLINFQLSEVNYMVKRFQSYLNLLVKLSKQKYGYLTQKNNFHLLDLLMKMIDTLHSRQFSESVKELNKQISGFLFGSFLKIILNLKITSRYYWKKIESIFTKYRENYQVVVQWKRLLLLLTSTFHDAIFKSNQKIIDSGLEKKLAIREGERIDFFANSIKRNKFSTDLREDLQLIPDITEKEKQTPAIFQYEVIKKIKYSNDVKLFYWMKMFNLLGNVNGIKNEEVHTLSIATYLETYNIMMLIILEFEKKQSNNINITNNSSNESKNTTEKTTIEKNEQLAQMNYPPILELFSNIFFQACLKKGEKIPGSRLAFGAICTFFCQPIKKPIPEKYLINFYYVLTHGLNSKKHEILISIIRYSSHIFGYCLPGSNGLINCYLKMLSYFLSPSYEYQIPNYIYLHCIILVSSIISIDHHFDGTDIYDYQKLLVLNSENIENFFQLQDLMKNEIDIQEQFAFQIVEKKNKFLEQKGEFETPKERTNLLSEFHKKEKIRKRLQEKELEKNGTLKKLNYYFISKDKIRETIVIIISRLIINKLQISMVVKTNIIWLLTSIVMIELKIQKNPNLIIINKTFETFHKLTCDESDQISEMVNLGLSVIAPFYKKIEQIQKTLINTFFKTQCEIIISKLTEFENIIKVKKFQKAIAEENKILQQFVNKKPKYIEKKIDIKNQTDIEKGNNKNNNRNKNKNKNNNNSKKNKNKNKNIISFKSKNKNKNKNKNNENEKEVEKEKKITKSKKILKMPNYLIYILQCIGEWVINDNKILENLELRNLFFKTISYSLGIKENWNIVQKELKKLQTKYGDKINFTNFNKENSGFDLDAFNKKQIEKIISNLIFNTKMKGSLLEKRKTFNTILENNQIGFFHSSPKLMIAAEIILLKLLMSWNNFPICSKPEQNHSLFSNDLISLPVKLISGNNHDNNNHSNNNSSNGNTNTEQNVDENINNDQVSENVDDYFKYFVYKNNTIISLYELQSNNKIMNKSIRLIIRDITGKYVWDLERLNLYSTIMDYNNDNNDDDELEKPTNMDININTDIISNDNDDLAINVKKNGFGKVSRNKQETPKFTLETNSNNVDMFSEMNNYINCNFNNHFDEPSFDVNKNNDNSTLLKINELYTKQQNKLSSYLQKKISNNKTKPISEQDLKIPENNWHLCRLFLSQIGYLSHDTVNDFVPLKSSDRLNRSLKELDKRPSKECQKIGVIYIGPGQTNQDEILSNESGSPLFNEFVNGLGWEVDLKNHLGYGGGLDTYNGTDGTTAPYYADHQTEVIFHVVTRMPNSPNNSQQINKKRHVGNDIVHIVWSENDQQDYDPLTITSQFNFGHIVIYPLPNGLFRIQIFMKQNVKFFGPLLNGMVIDKQSLPYLVRTTAMNANKLVRYNQRGYKHPFPTRWDMLIETISRYKENPNFQDYFSKIISKNQL</sequence>
<dbReference type="Pfam" id="PF20412">
    <property type="entry name" value="RALGAPB_N"/>
    <property type="match status" value="1"/>
</dbReference>
<dbReference type="Proteomes" id="UP001150062">
    <property type="component" value="Unassembled WGS sequence"/>
</dbReference>
<evidence type="ECO:0000313" key="6">
    <source>
        <dbReference type="Proteomes" id="UP001150062"/>
    </source>
</evidence>
<dbReference type="InterPro" id="IPR046859">
    <property type="entry name" value="RGPA/RALGAPB_N"/>
</dbReference>
<dbReference type="InterPro" id="IPR035974">
    <property type="entry name" value="Rap/Ran-GAP_sf"/>
</dbReference>
<protein>
    <submittedName>
        <fullName evidence="5">Rho gtpase-activating protein</fullName>
    </submittedName>
</protein>
<dbReference type="InterPro" id="IPR000331">
    <property type="entry name" value="Rap/Ran_GAP_dom"/>
</dbReference>
<accession>A0ABQ8YX74</accession>
<comment type="caution">
    <text evidence="5">The sequence shown here is derived from an EMBL/GenBank/DDBJ whole genome shotgun (WGS) entry which is preliminary data.</text>
</comment>
<organism evidence="5 6">
    <name type="scientific">Anaeramoeba flamelloides</name>
    <dbReference type="NCBI Taxonomy" id="1746091"/>
    <lineage>
        <taxon>Eukaryota</taxon>
        <taxon>Metamonada</taxon>
        <taxon>Anaeramoebidae</taxon>
        <taxon>Anaeramoeba</taxon>
    </lineage>
</organism>
<dbReference type="InterPro" id="IPR027107">
    <property type="entry name" value="Tuberin/Ral-act_asu"/>
</dbReference>
<gene>
    <name evidence="5" type="ORF">M0813_01759</name>
</gene>
<name>A0ABQ8YX74_9EUKA</name>
<evidence type="ECO:0000313" key="5">
    <source>
        <dbReference type="EMBL" id="KAJ6249159.1"/>
    </source>
</evidence>
<dbReference type="PANTHER" id="PTHR10063:SF11">
    <property type="entry name" value="RHO GTPASE-ACTIVATING PROTEIN CG5521-RELATED"/>
    <property type="match status" value="1"/>
</dbReference>
<evidence type="ECO:0000259" key="4">
    <source>
        <dbReference type="PROSITE" id="PS50085"/>
    </source>
</evidence>
<evidence type="ECO:0000256" key="3">
    <source>
        <dbReference type="SAM" id="MobiDB-lite"/>
    </source>
</evidence>
<feature type="compositionally biased region" description="Basic and acidic residues" evidence="3">
    <location>
        <begin position="1059"/>
        <end position="1072"/>
    </location>
</feature>
<reference evidence="5" key="1">
    <citation type="submission" date="2022-08" db="EMBL/GenBank/DDBJ databases">
        <title>Novel sulfate-reducing endosymbionts in the free-living metamonad Anaeramoeba.</title>
        <authorList>
            <person name="Jerlstrom-Hultqvist J."/>
            <person name="Cepicka I."/>
            <person name="Gallot-Lavallee L."/>
            <person name="Salas-Leiva D."/>
            <person name="Curtis B.A."/>
            <person name="Zahonova K."/>
            <person name="Pipaliya S."/>
            <person name="Dacks J."/>
            <person name="Roger A.J."/>
        </authorList>
    </citation>
    <scope>NUCLEOTIDE SEQUENCE</scope>
    <source>
        <strain evidence="5">Schooner1</strain>
    </source>
</reference>
<dbReference type="PANTHER" id="PTHR10063">
    <property type="entry name" value="TUBERIN"/>
    <property type="match status" value="1"/>
</dbReference>
<dbReference type="Gene3D" id="3.40.50.11210">
    <property type="entry name" value="Rap/Ran-GAP"/>
    <property type="match status" value="1"/>
</dbReference>
<dbReference type="PROSITE" id="PS50085">
    <property type="entry name" value="RAPGAP"/>
    <property type="match status" value="1"/>
</dbReference>
<feature type="domain" description="Rap-GAP" evidence="4">
    <location>
        <begin position="1522"/>
        <end position="1733"/>
    </location>
</feature>
<keyword evidence="2" id="KW-0597">Phosphoprotein</keyword>
<keyword evidence="6" id="KW-1185">Reference proteome</keyword>
<feature type="region of interest" description="Disordered" evidence="3">
    <location>
        <begin position="1013"/>
        <end position="1072"/>
    </location>
</feature>
<dbReference type="Pfam" id="PF02145">
    <property type="entry name" value="Rap_GAP"/>
    <property type="match status" value="1"/>
</dbReference>
<feature type="region of interest" description="Disordered" evidence="3">
    <location>
        <begin position="1255"/>
        <end position="1278"/>
    </location>
</feature>
<keyword evidence="1" id="KW-0343">GTPase activation</keyword>
<dbReference type="SUPFAM" id="SSF111347">
    <property type="entry name" value="Rap/Ran-GAP"/>
    <property type="match status" value="1"/>
</dbReference>
<evidence type="ECO:0000256" key="1">
    <source>
        <dbReference type="ARBA" id="ARBA00022468"/>
    </source>
</evidence>
<proteinExistence type="predicted"/>
<evidence type="ECO:0000256" key="2">
    <source>
        <dbReference type="ARBA" id="ARBA00022553"/>
    </source>
</evidence>
<dbReference type="EMBL" id="JAOAOG010000102">
    <property type="protein sequence ID" value="KAJ6249159.1"/>
    <property type="molecule type" value="Genomic_DNA"/>
</dbReference>